<protein>
    <submittedName>
        <fullName evidence="1">Uncharacterized protein</fullName>
    </submittedName>
</protein>
<dbReference type="Proteomes" id="UP000276254">
    <property type="component" value="Plasmid unnamed1"/>
</dbReference>
<dbReference type="OrthoDB" id="7202530at2"/>
<dbReference type="AlphaFoldDB" id="A0A494T7Q6"/>
<reference evidence="1 2" key="1">
    <citation type="submission" date="2018-09" db="EMBL/GenBank/DDBJ databases">
        <title>Sphingomonas peninsula sp. nov., isolated from fildes peninsula, Antarctic soil.</title>
        <authorList>
            <person name="Yingchao G."/>
        </authorList>
    </citation>
    <scope>NUCLEOTIDE SEQUENCE [LARGE SCALE GENOMIC DNA]</scope>
    <source>
        <strain evidence="1 2">YZ-8</strain>
        <plasmid evidence="1 2">unnamed1</plasmid>
    </source>
</reference>
<sequence length="134" mass="14371">MADVDARLGGGLARAALHEFFAAGPADVSALAGFAVLLAVRAQLGSKPVIWVREDRGIAITGGFMRRDWSNSARTPIGSLSSMPPTRCRCCEQARTSLNARVSGLCLSNRGERRPSLTSPHRVACRWPPRGRVS</sequence>
<evidence type="ECO:0000313" key="1">
    <source>
        <dbReference type="EMBL" id="AYJ85357.1"/>
    </source>
</evidence>
<gene>
    <name evidence="1" type="ORF">D3Y57_04960</name>
</gene>
<evidence type="ECO:0000313" key="2">
    <source>
        <dbReference type="Proteomes" id="UP000276254"/>
    </source>
</evidence>
<accession>A0A494T7Q6</accession>
<organism evidence="1 2">
    <name type="scientific">Sphingomonas paeninsulae</name>
    <dbReference type="NCBI Taxonomy" id="2319844"/>
    <lineage>
        <taxon>Bacteria</taxon>
        <taxon>Pseudomonadati</taxon>
        <taxon>Pseudomonadota</taxon>
        <taxon>Alphaproteobacteria</taxon>
        <taxon>Sphingomonadales</taxon>
        <taxon>Sphingomonadaceae</taxon>
        <taxon>Sphingomonas</taxon>
    </lineage>
</organism>
<geneLocation type="plasmid" evidence="1">
    <name>unnamed1</name>
</geneLocation>
<keyword evidence="1" id="KW-0614">Plasmid</keyword>
<name>A0A494T7Q6_SPHPE</name>
<keyword evidence="2" id="KW-1185">Reference proteome</keyword>
<dbReference type="EMBL" id="CP032828">
    <property type="protein sequence ID" value="AYJ85357.1"/>
    <property type="molecule type" value="Genomic_DNA"/>
</dbReference>
<dbReference type="KEGG" id="spha:D3Y57_04960"/>
<proteinExistence type="predicted"/>